<dbReference type="OrthoDB" id="100169at2157"/>
<dbReference type="GO" id="GO:0016740">
    <property type="term" value="F:transferase activity"/>
    <property type="evidence" value="ECO:0007669"/>
    <property type="project" value="UniProtKB-KW"/>
</dbReference>
<feature type="domain" description="Gamma-glutamylcyclotransferase AIG2-like" evidence="2">
    <location>
        <begin position="160"/>
        <end position="253"/>
    </location>
</feature>
<dbReference type="AlphaFoldDB" id="A0A0U3HBJ6"/>
<evidence type="ECO:0000313" key="4">
    <source>
        <dbReference type="EMBL" id="ALU32351.1"/>
    </source>
</evidence>
<dbReference type="Pfam" id="PF06094">
    <property type="entry name" value="GGACT"/>
    <property type="match status" value="2"/>
</dbReference>
<evidence type="ECO:0000313" key="3">
    <source>
        <dbReference type="EMBL" id="ALU29618.1"/>
    </source>
</evidence>
<dbReference type="Proteomes" id="UP000060043">
    <property type="component" value="Chromosome"/>
</dbReference>
<dbReference type="EMBL" id="CP013694">
    <property type="protein sequence ID" value="ALU29618.1"/>
    <property type="molecule type" value="Genomic_DNA"/>
</dbReference>
<gene>
    <name evidence="3" type="ORF">ATY89_06465</name>
    <name evidence="4" type="ORF">ATZ20_09490</name>
</gene>
<dbReference type="GO" id="GO:0061929">
    <property type="term" value="F:gamma-glutamylaminecyclotransferase activity"/>
    <property type="evidence" value="ECO:0007669"/>
    <property type="project" value="InterPro"/>
</dbReference>
<dbReference type="SUPFAM" id="SSF110857">
    <property type="entry name" value="Gamma-glutamyl cyclotransferase-like"/>
    <property type="match status" value="2"/>
</dbReference>
<dbReference type="PANTHER" id="PTHR12510">
    <property type="entry name" value="TROPONIN C-AKIN-1 PROTEIN"/>
    <property type="match status" value="1"/>
</dbReference>
<dbReference type="CDD" id="cd06661">
    <property type="entry name" value="GGCT_like"/>
    <property type="match status" value="2"/>
</dbReference>
<dbReference type="GeneID" id="14552839"/>
<evidence type="ECO:0000256" key="1">
    <source>
        <dbReference type="ARBA" id="ARBA00008861"/>
    </source>
</evidence>
<dbReference type="InterPro" id="IPR039126">
    <property type="entry name" value="GGACT"/>
</dbReference>
<dbReference type="InterPro" id="IPR036568">
    <property type="entry name" value="GGCT-like_sf"/>
</dbReference>
<dbReference type="STRING" id="1435377.SUSAZ_10960"/>
<dbReference type="EMBL" id="CP013695">
    <property type="protein sequence ID" value="ALU32351.1"/>
    <property type="molecule type" value="Genomic_DNA"/>
</dbReference>
<reference evidence="5 6" key="1">
    <citation type="submission" date="2015-12" db="EMBL/GenBank/DDBJ databases">
        <title>A stable core within a dynamic pangenome in Sulfolobus acidocaldarius.</title>
        <authorList>
            <person name="Anderson R."/>
            <person name="Kouris A."/>
            <person name="Seward C."/>
            <person name="Campbell K."/>
            <person name="Whitaker R."/>
        </authorList>
    </citation>
    <scope>NUCLEOTIDE SEQUENCE [LARGE SCALE GENOMIC DNA]</scope>
    <source>
        <strain evidence="3 6">GG12-C01-09</strain>
        <strain evidence="4 5">NG05B_CO5_07</strain>
    </source>
</reference>
<evidence type="ECO:0000313" key="5">
    <source>
        <dbReference type="Proteomes" id="UP000060043"/>
    </source>
</evidence>
<evidence type="ECO:0000313" key="6">
    <source>
        <dbReference type="Proteomes" id="UP000065473"/>
    </source>
</evidence>
<dbReference type="PaxDb" id="1435377-SUSAZ_10960"/>
<organism evidence="4 5">
    <name type="scientific">Sulfolobus acidocaldarius</name>
    <dbReference type="NCBI Taxonomy" id="2285"/>
    <lineage>
        <taxon>Archaea</taxon>
        <taxon>Thermoproteota</taxon>
        <taxon>Thermoprotei</taxon>
        <taxon>Sulfolobales</taxon>
        <taxon>Sulfolobaceae</taxon>
        <taxon>Sulfolobus</taxon>
    </lineage>
</organism>
<name>A0A0U3HBJ6_9CREN</name>
<comment type="similarity">
    <text evidence="1">Belongs to the gamma-glutamylcyclotransferase family.</text>
</comment>
<dbReference type="GO" id="GO:0005829">
    <property type="term" value="C:cytosol"/>
    <property type="evidence" value="ECO:0007669"/>
    <property type="project" value="TreeGrafter"/>
</dbReference>
<proteinExistence type="inferred from homology"/>
<sequence length="273" mass="31785">MWIRGVVDIPYIFVYGSLRFGFELNHFLKNSRFVGLGLVEGYKMYDLGSYPGVVRGDSVVHGEVYEINDELLNVLDEVEDYRGSPDDLYIREKVRVYFDDKRKYYLDNVYIYVYNQDITGRDVIVDGDYSKYVGTSAIFNYFAYAENTNDEILKARGVTKIFKKIPVYLPDYKIVFNVECKWGYCANLTKYENGRVCGYLLMILEDELNLLDSAEKHLVRYIREVFKVYDNNGKEYYACAYVAPNISGEHNPTDEYKRYILEGLKGHCISSGL</sequence>
<protein>
    <submittedName>
        <fullName evidence="4">Gamma-glutamylcyclotransferase</fullName>
    </submittedName>
</protein>
<dbReference type="InterPro" id="IPR013024">
    <property type="entry name" value="GGCT-like"/>
</dbReference>
<dbReference type="InterPro" id="IPR009288">
    <property type="entry name" value="AIG2-like_dom"/>
</dbReference>
<dbReference type="Gene3D" id="3.10.490.10">
    <property type="entry name" value="Gamma-glutamyl cyclotransferase-like"/>
    <property type="match status" value="2"/>
</dbReference>
<accession>A0A0U3HBJ6</accession>
<dbReference type="Proteomes" id="UP000065473">
    <property type="component" value="Chromosome"/>
</dbReference>
<dbReference type="OMA" id="WGYCANL"/>
<evidence type="ECO:0000259" key="2">
    <source>
        <dbReference type="Pfam" id="PF06094"/>
    </source>
</evidence>
<keyword evidence="4" id="KW-0808">Transferase</keyword>
<dbReference type="RefSeq" id="WP_011279114.1">
    <property type="nucleotide sequence ID" value="NZ_BHWZ01000006.1"/>
</dbReference>
<dbReference type="PANTHER" id="PTHR12510:SF4">
    <property type="entry name" value="GAMMA-GLUTAMYLAMINECYCLOTRANSFERASE"/>
    <property type="match status" value="1"/>
</dbReference>
<feature type="domain" description="Gamma-glutamylcyclotransferase AIG2-like" evidence="2">
    <location>
        <begin position="12"/>
        <end position="130"/>
    </location>
</feature>